<evidence type="ECO:0000256" key="3">
    <source>
        <dbReference type="ARBA" id="ARBA00022729"/>
    </source>
</evidence>
<comment type="caution">
    <text evidence="8">The sequence shown here is derived from an EMBL/GenBank/DDBJ whole genome shotgun (WGS) entry which is preliminary data.</text>
</comment>
<comment type="subcellular location">
    <subcellularLocation>
        <location evidence="1">Cell outer membrane</location>
    </subcellularLocation>
</comment>
<reference evidence="8 9" key="1">
    <citation type="submission" date="2018-06" db="EMBL/GenBank/DDBJ databases">
        <title>Genomic Encyclopedia of Archaeal and Bacterial Type Strains, Phase II (KMG-II): from individual species to whole genera.</title>
        <authorList>
            <person name="Goeker M."/>
        </authorList>
    </citation>
    <scope>NUCLEOTIDE SEQUENCE [LARGE SCALE GENOMIC DNA]</scope>
    <source>
        <strain evidence="8 9">DSM 14825</strain>
    </source>
</reference>
<evidence type="ECO:0000313" key="8">
    <source>
        <dbReference type="EMBL" id="RAJ31901.1"/>
    </source>
</evidence>
<sequence length="601" mass="68044">MLSRYYTPLVIVVLAITILTGCKKNFLEREPQTSINPKYFFKTTADLETYSNGFYEMTGMTALNDVMERKNDVFSDNLSVYLGGSEIDNMIRGKISATTVTPKSWNWENLRRINYMLNNLQDVQGDQATVAHFTGIARFYRADFYFEMLKRYGDVPYYTTVLEATDEAALYKKQDPRALVADSIRADLEYAVSHVKADGTKSRITKWAALAMLSRFCLYEGTFRKYHDELGLQASATPFLERAVSASKEIMSGGFSIYNTGKKGEDYQKIFTSADLSSNKEILFYRDFDQALNRSNDTHYVFDWQWSISKAMADTYLMADGTPFTSNPGWNTKTYTEVFNNRDPRMAVTIMPPGFSTTLGRPNLIRPTFGGYPQIKFYAIDPNTKVYTEYSDLPIFRYAETLLINAEAKAELGSITQGDLDQTINLLRNRAGVSPLNMSLANATPDPVLVNMYPQVSSGNKGVLLEIRRERNVELACEGFRYNDLLRWKAGKLLERPTQGIYVSKLGAMDVTGDGVEDIAILESPEKTDPLAGVPAAVKANLVMYYLNSNSFYLSNQTSGFIMFPENVSTPRSFNEAKYYYFPIPFQQVLLNPKLVQPKGW</sequence>
<evidence type="ECO:0000256" key="2">
    <source>
        <dbReference type="ARBA" id="ARBA00006275"/>
    </source>
</evidence>
<protein>
    <submittedName>
        <fullName evidence="8">Putative outer membrane starch-binding protein</fullName>
    </submittedName>
</protein>
<evidence type="ECO:0000256" key="5">
    <source>
        <dbReference type="ARBA" id="ARBA00023237"/>
    </source>
</evidence>
<name>A0A327SSJ8_9SPHI</name>
<dbReference type="PROSITE" id="PS51257">
    <property type="entry name" value="PROKAR_LIPOPROTEIN"/>
    <property type="match status" value="1"/>
</dbReference>
<evidence type="ECO:0000256" key="4">
    <source>
        <dbReference type="ARBA" id="ARBA00023136"/>
    </source>
</evidence>
<dbReference type="InterPro" id="IPR012944">
    <property type="entry name" value="SusD_RagB_dom"/>
</dbReference>
<comment type="similarity">
    <text evidence="2">Belongs to the SusD family.</text>
</comment>
<keyword evidence="3" id="KW-0732">Signal</keyword>
<keyword evidence="5" id="KW-0998">Cell outer membrane</keyword>
<dbReference type="Proteomes" id="UP000249754">
    <property type="component" value="Unassembled WGS sequence"/>
</dbReference>
<dbReference type="GO" id="GO:0009279">
    <property type="term" value="C:cell outer membrane"/>
    <property type="evidence" value="ECO:0007669"/>
    <property type="project" value="UniProtKB-SubCell"/>
</dbReference>
<evidence type="ECO:0000313" key="9">
    <source>
        <dbReference type="Proteomes" id="UP000249754"/>
    </source>
</evidence>
<organism evidence="8 9">
    <name type="scientific">Pedobacter cryoconitis</name>
    <dbReference type="NCBI Taxonomy" id="188932"/>
    <lineage>
        <taxon>Bacteria</taxon>
        <taxon>Pseudomonadati</taxon>
        <taxon>Bacteroidota</taxon>
        <taxon>Sphingobacteriia</taxon>
        <taxon>Sphingobacteriales</taxon>
        <taxon>Sphingobacteriaceae</taxon>
        <taxon>Pedobacter</taxon>
    </lineage>
</organism>
<keyword evidence="4" id="KW-0472">Membrane</keyword>
<dbReference type="AlphaFoldDB" id="A0A327SSJ8"/>
<evidence type="ECO:0000256" key="1">
    <source>
        <dbReference type="ARBA" id="ARBA00004442"/>
    </source>
</evidence>
<dbReference type="Pfam" id="PF14322">
    <property type="entry name" value="SusD-like_3"/>
    <property type="match status" value="1"/>
</dbReference>
<feature type="domain" description="RagB/SusD" evidence="6">
    <location>
        <begin position="307"/>
        <end position="601"/>
    </location>
</feature>
<dbReference type="SUPFAM" id="SSF48452">
    <property type="entry name" value="TPR-like"/>
    <property type="match status" value="1"/>
</dbReference>
<feature type="domain" description="SusD-like N-terminal" evidence="7">
    <location>
        <begin position="26"/>
        <end position="218"/>
    </location>
</feature>
<dbReference type="InterPro" id="IPR011990">
    <property type="entry name" value="TPR-like_helical_dom_sf"/>
</dbReference>
<gene>
    <name evidence="8" type="ORF">LY11_02060</name>
</gene>
<evidence type="ECO:0000259" key="7">
    <source>
        <dbReference type="Pfam" id="PF14322"/>
    </source>
</evidence>
<accession>A0A327SSJ8</accession>
<dbReference type="Gene3D" id="1.25.40.390">
    <property type="match status" value="1"/>
</dbReference>
<dbReference type="OrthoDB" id="5694214at2"/>
<dbReference type="RefSeq" id="WP_111633598.1">
    <property type="nucleotide sequence ID" value="NZ_QLLR01000007.1"/>
</dbReference>
<dbReference type="InterPro" id="IPR033985">
    <property type="entry name" value="SusD-like_N"/>
</dbReference>
<evidence type="ECO:0000259" key="6">
    <source>
        <dbReference type="Pfam" id="PF07980"/>
    </source>
</evidence>
<dbReference type="EMBL" id="QLLR01000007">
    <property type="protein sequence ID" value="RAJ31901.1"/>
    <property type="molecule type" value="Genomic_DNA"/>
</dbReference>
<proteinExistence type="inferred from homology"/>
<dbReference type="Pfam" id="PF07980">
    <property type="entry name" value="SusD_RagB"/>
    <property type="match status" value="1"/>
</dbReference>